<keyword evidence="3" id="KW-1185">Reference proteome</keyword>
<dbReference type="EMBL" id="MU853362">
    <property type="protein sequence ID" value="KAK4108528.1"/>
    <property type="molecule type" value="Genomic_DNA"/>
</dbReference>
<feature type="region of interest" description="Disordered" evidence="1">
    <location>
        <begin position="114"/>
        <end position="139"/>
    </location>
</feature>
<evidence type="ECO:0000313" key="3">
    <source>
        <dbReference type="Proteomes" id="UP001302812"/>
    </source>
</evidence>
<proteinExistence type="predicted"/>
<accession>A0AAN6QE54</accession>
<gene>
    <name evidence="2" type="ORF">N656DRAFT_422882</name>
</gene>
<organism evidence="2 3">
    <name type="scientific">Canariomyces notabilis</name>
    <dbReference type="NCBI Taxonomy" id="2074819"/>
    <lineage>
        <taxon>Eukaryota</taxon>
        <taxon>Fungi</taxon>
        <taxon>Dikarya</taxon>
        <taxon>Ascomycota</taxon>
        <taxon>Pezizomycotina</taxon>
        <taxon>Sordariomycetes</taxon>
        <taxon>Sordariomycetidae</taxon>
        <taxon>Sordariales</taxon>
        <taxon>Chaetomiaceae</taxon>
        <taxon>Canariomyces</taxon>
    </lineage>
</organism>
<dbReference type="AlphaFoldDB" id="A0AAN6QE54"/>
<dbReference type="Proteomes" id="UP001302812">
    <property type="component" value="Unassembled WGS sequence"/>
</dbReference>
<reference evidence="2" key="1">
    <citation type="journal article" date="2023" name="Mol. Phylogenet. Evol.">
        <title>Genome-scale phylogeny and comparative genomics of the fungal order Sordariales.</title>
        <authorList>
            <person name="Hensen N."/>
            <person name="Bonometti L."/>
            <person name="Westerberg I."/>
            <person name="Brannstrom I.O."/>
            <person name="Guillou S."/>
            <person name="Cros-Aarteil S."/>
            <person name="Calhoun S."/>
            <person name="Haridas S."/>
            <person name="Kuo A."/>
            <person name="Mondo S."/>
            <person name="Pangilinan J."/>
            <person name="Riley R."/>
            <person name="LaButti K."/>
            <person name="Andreopoulos B."/>
            <person name="Lipzen A."/>
            <person name="Chen C."/>
            <person name="Yan M."/>
            <person name="Daum C."/>
            <person name="Ng V."/>
            <person name="Clum A."/>
            <person name="Steindorff A."/>
            <person name="Ohm R.A."/>
            <person name="Martin F."/>
            <person name="Silar P."/>
            <person name="Natvig D.O."/>
            <person name="Lalanne C."/>
            <person name="Gautier V."/>
            <person name="Ament-Velasquez S.L."/>
            <person name="Kruys A."/>
            <person name="Hutchinson M.I."/>
            <person name="Powell A.J."/>
            <person name="Barry K."/>
            <person name="Miller A.N."/>
            <person name="Grigoriev I.V."/>
            <person name="Debuchy R."/>
            <person name="Gladieux P."/>
            <person name="Hiltunen Thoren M."/>
            <person name="Johannesson H."/>
        </authorList>
    </citation>
    <scope>NUCLEOTIDE SEQUENCE</scope>
    <source>
        <strain evidence="2">CBS 508.74</strain>
    </source>
</reference>
<protein>
    <submittedName>
        <fullName evidence="2">Uncharacterized protein</fullName>
    </submittedName>
</protein>
<name>A0AAN6QE54_9PEZI</name>
<dbReference type="RefSeq" id="XP_064666098.1">
    <property type="nucleotide sequence ID" value="XM_064809599.1"/>
</dbReference>
<evidence type="ECO:0000256" key="1">
    <source>
        <dbReference type="SAM" id="MobiDB-lite"/>
    </source>
</evidence>
<dbReference type="GeneID" id="89933723"/>
<evidence type="ECO:0000313" key="2">
    <source>
        <dbReference type="EMBL" id="KAK4108528.1"/>
    </source>
</evidence>
<comment type="caution">
    <text evidence="2">The sequence shown here is derived from an EMBL/GenBank/DDBJ whole genome shotgun (WGS) entry which is preliminary data.</text>
</comment>
<reference evidence="2" key="2">
    <citation type="submission" date="2023-05" db="EMBL/GenBank/DDBJ databases">
        <authorList>
            <consortium name="Lawrence Berkeley National Laboratory"/>
            <person name="Steindorff A."/>
            <person name="Hensen N."/>
            <person name="Bonometti L."/>
            <person name="Westerberg I."/>
            <person name="Brannstrom I.O."/>
            <person name="Guillou S."/>
            <person name="Cros-Aarteil S."/>
            <person name="Calhoun S."/>
            <person name="Haridas S."/>
            <person name="Kuo A."/>
            <person name="Mondo S."/>
            <person name="Pangilinan J."/>
            <person name="Riley R."/>
            <person name="Labutti K."/>
            <person name="Andreopoulos B."/>
            <person name="Lipzen A."/>
            <person name="Chen C."/>
            <person name="Yanf M."/>
            <person name="Daum C."/>
            <person name="Ng V."/>
            <person name="Clum A."/>
            <person name="Ohm R."/>
            <person name="Martin F."/>
            <person name="Silar P."/>
            <person name="Natvig D."/>
            <person name="Lalanne C."/>
            <person name="Gautier V."/>
            <person name="Ament-Velasquez S.L."/>
            <person name="Kruys A."/>
            <person name="Hutchinson M.I."/>
            <person name="Powell A.J."/>
            <person name="Barry K."/>
            <person name="Miller A.N."/>
            <person name="Grigoriev I.V."/>
            <person name="Debuchy R."/>
            <person name="Gladieux P."/>
            <person name="Thoren M.H."/>
            <person name="Johannesson H."/>
        </authorList>
    </citation>
    <scope>NUCLEOTIDE SEQUENCE</scope>
    <source>
        <strain evidence="2">CBS 508.74</strain>
    </source>
</reference>
<sequence length="139" mass="15079">MFASSRYMCIFAPRSFPDSGTCNCTVVQLSPAKTSAMKKETIIHLGVLILLRSPACHAQFDDLWERCPTVEHQNCDVAIEIRADACGTTEPLPNSTCNCRQDFIDSYVKPSSPLARATKSSSPASGRICLHSGKTSALP</sequence>